<sequence>MRNKRQGGHRRAQKNALDTLHKATDYIIIKEETKVLSQKHKPTKTSSKDADQKTTKKNPHNDIYVHHEGEEIQGAHNYAINSEQCRTSGNTWTRNPGYDENTFCEFHQTRGHSTTNYKVLGARLAAELLAEELSKVTSVKDLILETDRPPKIDKNPPTENSRQRSQTGDKRGRRSDDKGNDNN</sequence>
<feature type="region of interest" description="Disordered" evidence="1">
    <location>
        <begin position="143"/>
        <end position="183"/>
    </location>
</feature>
<feature type="compositionally biased region" description="Basic and acidic residues" evidence="1">
    <location>
        <begin position="19"/>
        <end position="34"/>
    </location>
</feature>
<evidence type="ECO:0000313" key="3">
    <source>
        <dbReference type="Proteomes" id="UP000032141"/>
    </source>
</evidence>
<dbReference type="AlphaFoldDB" id="A0A0D2ZXQ9"/>
<accession>A0A0D2ZXQ9</accession>
<feature type="compositionally biased region" description="Polar residues" evidence="1">
    <location>
        <begin position="157"/>
        <end position="166"/>
    </location>
</feature>
<reference evidence="2" key="1">
    <citation type="journal article" date="2014" name="Genome Biol.">
        <title>Transcriptome and methylome profiling reveals relics of genome dominance in the mesopolyploid Brassica oleracea.</title>
        <authorList>
            <person name="Parkin I.A."/>
            <person name="Koh C."/>
            <person name="Tang H."/>
            <person name="Robinson S.J."/>
            <person name="Kagale S."/>
            <person name="Clarke W.E."/>
            <person name="Town C.D."/>
            <person name="Nixon J."/>
            <person name="Krishnakumar V."/>
            <person name="Bidwell S.L."/>
            <person name="Denoeud F."/>
            <person name="Belcram H."/>
            <person name="Links M.G."/>
            <person name="Just J."/>
            <person name="Clarke C."/>
            <person name="Bender T."/>
            <person name="Huebert T."/>
            <person name="Mason A.S."/>
            <person name="Pires J.C."/>
            <person name="Barker G."/>
            <person name="Moore J."/>
            <person name="Walley P.G."/>
            <person name="Manoli S."/>
            <person name="Batley J."/>
            <person name="Edwards D."/>
            <person name="Nelson M.N."/>
            <person name="Wang X."/>
            <person name="Paterson A.H."/>
            <person name="King G."/>
            <person name="Bancroft I."/>
            <person name="Chalhoub B."/>
            <person name="Sharpe A.G."/>
        </authorList>
    </citation>
    <scope>NUCLEOTIDE SEQUENCE [LARGE SCALE GENOMIC DNA]</scope>
    <source>
        <strain evidence="2">cv. TO1000</strain>
    </source>
</reference>
<dbReference type="Gramene" id="Bo06291s010.1">
    <property type="protein sequence ID" value="Bo06291s010.1"/>
    <property type="gene ID" value="Bo06291s010"/>
</dbReference>
<dbReference type="HOGENOM" id="CLU_1478693_0_0_1"/>
<evidence type="ECO:0000256" key="1">
    <source>
        <dbReference type="SAM" id="MobiDB-lite"/>
    </source>
</evidence>
<dbReference type="OMA" id="SHRYGEH"/>
<dbReference type="eggNOG" id="KOG0017">
    <property type="taxonomic scope" value="Eukaryota"/>
</dbReference>
<feature type="region of interest" description="Disordered" evidence="1">
    <location>
        <begin position="1"/>
        <end position="61"/>
    </location>
</feature>
<feature type="compositionally biased region" description="Basic and acidic residues" evidence="1">
    <location>
        <begin position="167"/>
        <end position="183"/>
    </location>
</feature>
<name>A0A0D2ZXQ9_BRAOL</name>
<proteinExistence type="predicted"/>
<protein>
    <submittedName>
        <fullName evidence="2">Uncharacterized protein</fullName>
    </submittedName>
</protein>
<feature type="compositionally biased region" description="Basic and acidic residues" evidence="1">
    <location>
        <begin position="46"/>
        <end position="61"/>
    </location>
</feature>
<evidence type="ECO:0000313" key="2">
    <source>
        <dbReference type="EnsemblPlants" id="Bo06291s010.1"/>
    </source>
</evidence>
<dbReference type="EnsemblPlants" id="Bo06291s010.1">
    <property type="protein sequence ID" value="Bo06291s010.1"/>
    <property type="gene ID" value="Bo06291s010"/>
</dbReference>
<reference evidence="2" key="2">
    <citation type="submission" date="2015-06" db="UniProtKB">
        <authorList>
            <consortium name="EnsemblPlants"/>
        </authorList>
    </citation>
    <scope>IDENTIFICATION</scope>
</reference>
<dbReference type="Proteomes" id="UP000032141">
    <property type="component" value="Unassembled WGS sequence"/>
</dbReference>
<feature type="compositionally biased region" description="Basic residues" evidence="1">
    <location>
        <begin position="1"/>
        <end position="13"/>
    </location>
</feature>
<keyword evidence="3" id="KW-1185">Reference proteome</keyword>
<feature type="compositionally biased region" description="Basic and acidic residues" evidence="1">
    <location>
        <begin position="143"/>
        <end position="156"/>
    </location>
</feature>
<organism evidence="2 3">
    <name type="scientific">Brassica oleracea var. oleracea</name>
    <dbReference type="NCBI Taxonomy" id="109376"/>
    <lineage>
        <taxon>Eukaryota</taxon>
        <taxon>Viridiplantae</taxon>
        <taxon>Streptophyta</taxon>
        <taxon>Embryophyta</taxon>
        <taxon>Tracheophyta</taxon>
        <taxon>Spermatophyta</taxon>
        <taxon>Magnoliopsida</taxon>
        <taxon>eudicotyledons</taxon>
        <taxon>Gunneridae</taxon>
        <taxon>Pentapetalae</taxon>
        <taxon>rosids</taxon>
        <taxon>malvids</taxon>
        <taxon>Brassicales</taxon>
        <taxon>Brassicaceae</taxon>
        <taxon>Brassiceae</taxon>
        <taxon>Brassica</taxon>
    </lineage>
</organism>